<gene>
    <name evidence="5" type="primary">fmt</name>
    <name evidence="7" type="ORF">A2112_00975</name>
</gene>
<dbReference type="SUPFAM" id="SSF50486">
    <property type="entry name" value="FMT C-terminal domain-like"/>
    <property type="match status" value="1"/>
</dbReference>
<reference evidence="7 8" key="1">
    <citation type="journal article" date="2016" name="Nat. Commun.">
        <title>Thousands of microbial genomes shed light on interconnected biogeochemical processes in an aquifer system.</title>
        <authorList>
            <person name="Anantharaman K."/>
            <person name="Brown C.T."/>
            <person name="Hug L.A."/>
            <person name="Sharon I."/>
            <person name="Castelle C.J."/>
            <person name="Probst A.J."/>
            <person name="Thomas B.C."/>
            <person name="Singh A."/>
            <person name="Wilkins M.J."/>
            <person name="Karaoz U."/>
            <person name="Brodie E.L."/>
            <person name="Williams K.H."/>
            <person name="Hubbard S.S."/>
            <person name="Banfield J.F."/>
        </authorList>
    </citation>
    <scope>NUCLEOTIDE SEQUENCE [LARGE SCALE GENOMIC DNA]</scope>
</reference>
<comment type="caution">
    <text evidence="7">The sequence shown here is derived from an EMBL/GenBank/DDBJ whole genome shotgun (WGS) entry which is preliminary data.</text>
</comment>
<name>A0A1F7WP20_9BACT</name>
<dbReference type="Gene3D" id="3.40.50.12230">
    <property type="match status" value="1"/>
</dbReference>
<evidence type="ECO:0000313" key="7">
    <source>
        <dbReference type="EMBL" id="OGM04582.1"/>
    </source>
</evidence>
<keyword evidence="3 5" id="KW-0808">Transferase</keyword>
<evidence type="ECO:0000256" key="2">
    <source>
        <dbReference type="ARBA" id="ARBA00012261"/>
    </source>
</evidence>
<evidence type="ECO:0000256" key="4">
    <source>
        <dbReference type="ARBA" id="ARBA00022917"/>
    </source>
</evidence>
<dbReference type="InterPro" id="IPR002376">
    <property type="entry name" value="Formyl_transf_N"/>
</dbReference>
<evidence type="ECO:0000313" key="8">
    <source>
        <dbReference type="Proteomes" id="UP000177091"/>
    </source>
</evidence>
<dbReference type="CDD" id="cd08646">
    <property type="entry name" value="FMT_core_Met-tRNA-FMT_N"/>
    <property type="match status" value="1"/>
</dbReference>
<comment type="similarity">
    <text evidence="1 5">Belongs to the Fmt family.</text>
</comment>
<organism evidence="7 8">
    <name type="scientific">Candidatus Woesebacteria bacterium GWA1_42_12</name>
    <dbReference type="NCBI Taxonomy" id="1802472"/>
    <lineage>
        <taxon>Bacteria</taxon>
        <taxon>Candidatus Woeseibacteriota</taxon>
    </lineage>
</organism>
<feature type="domain" description="Formyl transferase N-terminal" evidence="6">
    <location>
        <begin position="1"/>
        <end position="175"/>
    </location>
</feature>
<dbReference type="HAMAP" id="MF_00182">
    <property type="entry name" value="Formyl_trans"/>
    <property type="match status" value="1"/>
</dbReference>
<comment type="catalytic activity">
    <reaction evidence="5">
        <text>L-methionyl-tRNA(fMet) + (6R)-10-formyltetrahydrofolate = N-formyl-L-methionyl-tRNA(fMet) + (6S)-5,6,7,8-tetrahydrofolate + H(+)</text>
        <dbReference type="Rhea" id="RHEA:24380"/>
        <dbReference type="Rhea" id="RHEA-COMP:9952"/>
        <dbReference type="Rhea" id="RHEA-COMP:9953"/>
        <dbReference type="ChEBI" id="CHEBI:15378"/>
        <dbReference type="ChEBI" id="CHEBI:57453"/>
        <dbReference type="ChEBI" id="CHEBI:78530"/>
        <dbReference type="ChEBI" id="CHEBI:78844"/>
        <dbReference type="ChEBI" id="CHEBI:195366"/>
        <dbReference type="EC" id="2.1.2.9"/>
    </reaction>
</comment>
<dbReference type="EC" id="2.1.2.9" evidence="2 5"/>
<dbReference type="InterPro" id="IPR044135">
    <property type="entry name" value="Met-tRNA-FMT_C"/>
</dbReference>
<dbReference type="PANTHER" id="PTHR11138">
    <property type="entry name" value="METHIONYL-TRNA FORMYLTRANSFERASE"/>
    <property type="match status" value="1"/>
</dbReference>
<evidence type="ECO:0000256" key="5">
    <source>
        <dbReference type="HAMAP-Rule" id="MF_00182"/>
    </source>
</evidence>
<protein>
    <recommendedName>
        <fullName evidence="2 5">Methionyl-tRNA formyltransferase</fullName>
        <ecNumber evidence="2 5">2.1.2.9</ecNumber>
    </recommendedName>
</protein>
<dbReference type="Proteomes" id="UP000177091">
    <property type="component" value="Unassembled WGS sequence"/>
</dbReference>
<dbReference type="InterPro" id="IPR036477">
    <property type="entry name" value="Formyl_transf_N_sf"/>
</dbReference>
<dbReference type="GO" id="GO:0004479">
    <property type="term" value="F:methionyl-tRNA formyltransferase activity"/>
    <property type="evidence" value="ECO:0007669"/>
    <property type="project" value="UniProtKB-UniRule"/>
</dbReference>
<dbReference type="AlphaFoldDB" id="A0A1F7WP20"/>
<dbReference type="CDD" id="cd08704">
    <property type="entry name" value="Met_tRNA_FMT_C"/>
    <property type="match status" value="1"/>
</dbReference>
<proteinExistence type="inferred from homology"/>
<keyword evidence="4 5" id="KW-0648">Protein biosynthesis</keyword>
<dbReference type="EMBL" id="MGFK01000010">
    <property type="protein sequence ID" value="OGM04582.1"/>
    <property type="molecule type" value="Genomic_DNA"/>
</dbReference>
<sequence>MKIVFFGTPDFVLPILDLLHKTFRDRSNESGVVAVVTQKPKPTGREQKLTYSPVDTWAYKRGIEVIHELASSPSADLGILAAYGEIIPQAVIDKFKFGILNVHPSLLPKYRGASPIQAAIASGDAQTGVSIIRIDTQMDHGPIVSQFKEDIVGTDTLETLRLKLFERSAQVLVELIAPFIQGKINLREQNHDEATYSTLVKKEHGLIPSKYIKKAILGKEAAGSWVIPFIKDYSLTPAPRSIEAFIRALTPWPGVWTQVNLAGDKKQPPRRLKILKAHLDEGRLIFDEVQLEGKNPVSWEEFQRGYPTAKLE</sequence>
<evidence type="ECO:0000256" key="3">
    <source>
        <dbReference type="ARBA" id="ARBA00022679"/>
    </source>
</evidence>
<dbReference type="InterPro" id="IPR041711">
    <property type="entry name" value="Met-tRNA-FMT_N"/>
</dbReference>
<dbReference type="Pfam" id="PF00551">
    <property type="entry name" value="Formyl_trans_N"/>
    <property type="match status" value="1"/>
</dbReference>
<accession>A0A1F7WP20</accession>
<evidence type="ECO:0000259" key="6">
    <source>
        <dbReference type="Pfam" id="PF00551"/>
    </source>
</evidence>
<dbReference type="SUPFAM" id="SSF53328">
    <property type="entry name" value="Formyltransferase"/>
    <property type="match status" value="1"/>
</dbReference>
<feature type="binding site" evidence="5">
    <location>
        <begin position="105"/>
        <end position="108"/>
    </location>
    <ligand>
        <name>(6S)-5,6,7,8-tetrahydrofolate</name>
        <dbReference type="ChEBI" id="CHEBI:57453"/>
    </ligand>
</feature>
<evidence type="ECO:0000256" key="1">
    <source>
        <dbReference type="ARBA" id="ARBA00010699"/>
    </source>
</evidence>
<dbReference type="InterPro" id="IPR005794">
    <property type="entry name" value="Fmt"/>
</dbReference>
<dbReference type="InterPro" id="IPR011034">
    <property type="entry name" value="Formyl_transferase-like_C_sf"/>
</dbReference>
<dbReference type="PANTHER" id="PTHR11138:SF5">
    <property type="entry name" value="METHIONYL-TRNA FORMYLTRANSFERASE, MITOCHONDRIAL"/>
    <property type="match status" value="1"/>
</dbReference>
<comment type="function">
    <text evidence="5">Attaches a formyl group to the free amino group of methionyl-tRNA(fMet). The formyl group appears to play a dual role in the initiator identity of N-formylmethionyl-tRNA by promoting its recognition by IF2 and preventing the misappropriation of this tRNA by the elongation apparatus.</text>
</comment>